<feature type="transmembrane region" description="Helical" evidence="1">
    <location>
        <begin position="91"/>
        <end position="110"/>
    </location>
</feature>
<evidence type="ECO:0000256" key="1">
    <source>
        <dbReference type="SAM" id="Phobius"/>
    </source>
</evidence>
<evidence type="ECO:0000313" key="3">
    <source>
        <dbReference type="Proteomes" id="UP001630127"/>
    </source>
</evidence>
<feature type="transmembrane region" description="Helical" evidence="1">
    <location>
        <begin position="47"/>
        <end position="71"/>
    </location>
</feature>
<keyword evidence="1" id="KW-1133">Transmembrane helix</keyword>
<proteinExistence type="predicted"/>
<dbReference type="AlphaFoldDB" id="A0ABD2ZD57"/>
<dbReference type="Proteomes" id="UP001630127">
    <property type="component" value="Unassembled WGS sequence"/>
</dbReference>
<keyword evidence="1" id="KW-0812">Transmembrane</keyword>
<comment type="caution">
    <text evidence="2">The sequence shown here is derived from an EMBL/GenBank/DDBJ whole genome shotgun (WGS) entry which is preliminary data.</text>
</comment>
<protein>
    <submittedName>
        <fullName evidence="2">Uncharacterized protein</fullName>
    </submittedName>
</protein>
<organism evidence="2 3">
    <name type="scientific">Cinchona calisaya</name>
    <dbReference type="NCBI Taxonomy" id="153742"/>
    <lineage>
        <taxon>Eukaryota</taxon>
        <taxon>Viridiplantae</taxon>
        <taxon>Streptophyta</taxon>
        <taxon>Embryophyta</taxon>
        <taxon>Tracheophyta</taxon>
        <taxon>Spermatophyta</taxon>
        <taxon>Magnoliopsida</taxon>
        <taxon>eudicotyledons</taxon>
        <taxon>Gunneridae</taxon>
        <taxon>Pentapetalae</taxon>
        <taxon>asterids</taxon>
        <taxon>lamiids</taxon>
        <taxon>Gentianales</taxon>
        <taxon>Rubiaceae</taxon>
        <taxon>Cinchonoideae</taxon>
        <taxon>Cinchoneae</taxon>
        <taxon>Cinchona</taxon>
    </lineage>
</organism>
<keyword evidence="1" id="KW-0472">Membrane</keyword>
<keyword evidence="3" id="KW-1185">Reference proteome</keyword>
<reference evidence="2 3" key="1">
    <citation type="submission" date="2024-11" db="EMBL/GenBank/DDBJ databases">
        <title>A near-complete genome assembly of Cinchona calisaya.</title>
        <authorList>
            <person name="Lian D.C."/>
            <person name="Zhao X.W."/>
            <person name="Wei L."/>
        </authorList>
    </citation>
    <scope>NUCLEOTIDE SEQUENCE [LARGE SCALE GENOMIC DNA]</scope>
    <source>
        <tissue evidence="2">Nenye</tissue>
    </source>
</reference>
<gene>
    <name evidence="2" type="ORF">ACH5RR_023811</name>
</gene>
<accession>A0ABD2ZD57</accession>
<dbReference type="EMBL" id="JBJUIK010000010">
    <property type="protein sequence ID" value="KAL3516909.1"/>
    <property type="molecule type" value="Genomic_DNA"/>
</dbReference>
<sequence length="193" mass="22496">MPSHLLTRKRKKKRRRRRELTNHLKPQNLYNIFNHNSKPSSQLLNPWFVSHLFFCLFPFSSLISAFVPVFLSLIFAIPSVLLCECASISDIIFFKVFYGLLNILCFFHSCKRRTRHARRLQGAVKRCFCSYLVGIQAPVRKCAPFAPRLKAIWHAGLITGPKKRKKSLTNHLKTQKSKCILQLLLTWTLQIDD</sequence>
<name>A0ABD2ZD57_9GENT</name>
<evidence type="ECO:0000313" key="2">
    <source>
        <dbReference type="EMBL" id="KAL3516909.1"/>
    </source>
</evidence>